<feature type="compositionally biased region" description="Basic and acidic residues" evidence="1">
    <location>
        <begin position="1"/>
        <end position="12"/>
    </location>
</feature>
<accession>A0ABP6GB87</accession>
<feature type="domain" description="CobQ/CobB/MinD/ParA nucleotide binding" evidence="2">
    <location>
        <begin position="41"/>
        <end position="78"/>
    </location>
</feature>
<reference evidence="4" key="1">
    <citation type="journal article" date="2019" name="Int. J. Syst. Evol. Microbiol.">
        <title>The Global Catalogue of Microorganisms (GCM) 10K type strain sequencing project: providing services to taxonomists for standard genome sequencing and annotation.</title>
        <authorList>
            <consortium name="The Broad Institute Genomics Platform"/>
            <consortium name="The Broad Institute Genome Sequencing Center for Infectious Disease"/>
            <person name="Wu L."/>
            <person name="Ma J."/>
        </authorList>
    </citation>
    <scope>NUCLEOTIDE SEQUENCE [LARGE SCALE GENOMIC DNA]</scope>
    <source>
        <strain evidence="4">JCM 4542</strain>
    </source>
</reference>
<dbReference type="Pfam" id="PF01656">
    <property type="entry name" value="CbiA"/>
    <property type="match status" value="1"/>
</dbReference>
<dbReference type="Proteomes" id="UP001500886">
    <property type="component" value="Unassembled WGS sequence"/>
</dbReference>
<dbReference type="EMBL" id="BAAASL010000015">
    <property type="protein sequence ID" value="GAA2720616.1"/>
    <property type="molecule type" value="Genomic_DNA"/>
</dbReference>
<name>A0ABP6GB87_9ACTN</name>
<evidence type="ECO:0000313" key="4">
    <source>
        <dbReference type="Proteomes" id="UP001500886"/>
    </source>
</evidence>
<evidence type="ECO:0000313" key="3">
    <source>
        <dbReference type="EMBL" id="GAA2720616.1"/>
    </source>
</evidence>
<dbReference type="RefSeq" id="WP_344436877.1">
    <property type="nucleotide sequence ID" value="NZ_BAAASL010000015.1"/>
</dbReference>
<organism evidence="3 4">
    <name type="scientific">Streptomyces luteosporeus</name>
    <dbReference type="NCBI Taxonomy" id="173856"/>
    <lineage>
        <taxon>Bacteria</taxon>
        <taxon>Bacillati</taxon>
        <taxon>Actinomycetota</taxon>
        <taxon>Actinomycetes</taxon>
        <taxon>Kitasatosporales</taxon>
        <taxon>Streptomycetaceae</taxon>
        <taxon>Streptomyces</taxon>
    </lineage>
</organism>
<evidence type="ECO:0000259" key="2">
    <source>
        <dbReference type="Pfam" id="PF01656"/>
    </source>
</evidence>
<dbReference type="InterPro" id="IPR027417">
    <property type="entry name" value="P-loop_NTPase"/>
</dbReference>
<keyword evidence="4" id="KW-1185">Reference proteome</keyword>
<sequence length="125" mass="13460">MPIDNKGREPKENSSTAEPAARVLANLSGDPCLTPRSRVRGKTTTSIEPAQLLAQRGGNRVLLMDLDPAPSATMEDNEQVRDELRQSYDPAILDCPGGPSVPVSPQVWEEARRTLGLDAGDRPTA</sequence>
<proteinExistence type="predicted"/>
<gene>
    <name evidence="3" type="ORF">GCM10010315_41430</name>
</gene>
<feature type="region of interest" description="Disordered" evidence="1">
    <location>
        <begin position="1"/>
        <end position="45"/>
    </location>
</feature>
<protein>
    <recommendedName>
        <fullName evidence="2">CobQ/CobB/MinD/ParA nucleotide binding domain-containing protein</fullName>
    </recommendedName>
</protein>
<comment type="caution">
    <text evidence="3">The sequence shown here is derived from an EMBL/GenBank/DDBJ whole genome shotgun (WGS) entry which is preliminary data.</text>
</comment>
<evidence type="ECO:0000256" key="1">
    <source>
        <dbReference type="SAM" id="MobiDB-lite"/>
    </source>
</evidence>
<dbReference type="SUPFAM" id="SSF52540">
    <property type="entry name" value="P-loop containing nucleoside triphosphate hydrolases"/>
    <property type="match status" value="1"/>
</dbReference>
<dbReference type="InterPro" id="IPR002586">
    <property type="entry name" value="CobQ/CobB/MinD/ParA_Nub-bd_dom"/>
</dbReference>
<dbReference type="Gene3D" id="3.40.50.300">
    <property type="entry name" value="P-loop containing nucleotide triphosphate hydrolases"/>
    <property type="match status" value="1"/>
</dbReference>